<sequence>MNQQFKQITNLRTYIASGAMFIIGLLFLGFAEQATFPSGYLWLKSVISNFGALLIASVSIAMLWELFSKRAFLDELLAKTGLAEDIRTVGVTGVSLNPVRGPDFTKIIRSSERLDIFVCYANTWRATFEEDLRFLAAKKNCRIRLIVPDPDNQEIMKDLAKRFNANDSATMERRIRQAIEEYKALFSSVSNFSLDFSIWIHDETPVSSFYRFDRCAVITLYKHAKGRGNAPTIVAERGGALYTYIESEIDSMVRGIEPYKQLARKIFPNSVIENAPPKSAAEHL</sequence>
<dbReference type="RefSeq" id="WP_192395804.1">
    <property type="nucleotide sequence ID" value="NZ_CAJHIU010000003.1"/>
</dbReference>
<name>A0ABR9DJ08_9GAMM</name>
<keyword evidence="1" id="KW-1133">Transmembrane helix</keyword>
<protein>
    <submittedName>
        <fullName evidence="2">Uncharacterized protein</fullName>
    </submittedName>
</protein>
<feature type="transmembrane region" description="Helical" evidence="1">
    <location>
        <begin position="46"/>
        <end position="67"/>
    </location>
</feature>
<feature type="transmembrane region" description="Helical" evidence="1">
    <location>
        <begin position="12"/>
        <end position="31"/>
    </location>
</feature>
<comment type="caution">
    <text evidence="2">The sequence shown here is derived from an EMBL/GenBank/DDBJ whole genome shotgun (WGS) entry which is preliminary data.</text>
</comment>
<dbReference type="EMBL" id="JACXST010000003">
    <property type="protein sequence ID" value="MBD9363090.1"/>
    <property type="molecule type" value="Genomic_DNA"/>
</dbReference>
<accession>A0ABR9DJ08</accession>
<dbReference type="Proteomes" id="UP000641152">
    <property type="component" value="Unassembled WGS sequence"/>
</dbReference>
<evidence type="ECO:0000313" key="2">
    <source>
        <dbReference type="EMBL" id="MBD9363090.1"/>
    </source>
</evidence>
<proteinExistence type="predicted"/>
<keyword evidence="3" id="KW-1185">Reference proteome</keyword>
<keyword evidence="1" id="KW-0812">Transmembrane</keyword>
<evidence type="ECO:0000256" key="1">
    <source>
        <dbReference type="SAM" id="Phobius"/>
    </source>
</evidence>
<organism evidence="2 3">
    <name type="scientific">Methylomonas fluvii</name>
    <dbReference type="NCBI Taxonomy" id="1854564"/>
    <lineage>
        <taxon>Bacteria</taxon>
        <taxon>Pseudomonadati</taxon>
        <taxon>Pseudomonadota</taxon>
        <taxon>Gammaproteobacteria</taxon>
        <taxon>Methylococcales</taxon>
        <taxon>Methylococcaceae</taxon>
        <taxon>Methylomonas</taxon>
    </lineage>
</organism>
<keyword evidence="1" id="KW-0472">Membrane</keyword>
<evidence type="ECO:0000313" key="3">
    <source>
        <dbReference type="Proteomes" id="UP000641152"/>
    </source>
</evidence>
<gene>
    <name evidence="2" type="ORF">EBB_21915</name>
</gene>
<reference evidence="2 3" key="1">
    <citation type="submission" date="2020-09" db="EMBL/GenBank/DDBJ databases">
        <title>Methylomonas albis sp. nov. and Methylomonas fluvii sp. nov.: Two cold-adapted methanotrophs from the River Elbe and an amended description of Methylovulum psychrotolerans strain Eb1.</title>
        <authorList>
            <person name="Bussmann I.K."/>
            <person name="Klings K.-W."/>
            <person name="Warnstedt J."/>
            <person name="Hoppert M."/>
            <person name="Saborowski A."/>
            <person name="Horn F."/>
            <person name="Liebner S."/>
        </authorList>
    </citation>
    <scope>NUCLEOTIDE SEQUENCE [LARGE SCALE GENOMIC DNA]</scope>
    <source>
        <strain evidence="2 3">EbB</strain>
    </source>
</reference>